<dbReference type="Proteomes" id="UP000616885">
    <property type="component" value="Unassembled WGS sequence"/>
</dbReference>
<evidence type="ECO:0000313" key="3">
    <source>
        <dbReference type="Proteomes" id="UP000616885"/>
    </source>
</evidence>
<name>A0A8H7KDT5_BIOOC</name>
<reference evidence="2" key="1">
    <citation type="submission" date="2020-10" db="EMBL/GenBank/DDBJ databases">
        <title>High-Quality Genome Resource of Clonostachys rosea strain S41 by Oxford Nanopore Long-Read Sequencing.</title>
        <authorList>
            <person name="Wang H."/>
        </authorList>
    </citation>
    <scope>NUCLEOTIDE SEQUENCE</scope>
    <source>
        <strain evidence="2">S41</strain>
    </source>
</reference>
<dbReference type="AlphaFoldDB" id="A0A8H7KDT5"/>
<gene>
    <name evidence="2" type="ORF">IM811_003936</name>
</gene>
<proteinExistence type="predicted"/>
<accession>A0A8H7KDT5</accession>
<organism evidence="2 3">
    <name type="scientific">Bionectria ochroleuca</name>
    <name type="common">Gliocladium roseum</name>
    <dbReference type="NCBI Taxonomy" id="29856"/>
    <lineage>
        <taxon>Eukaryota</taxon>
        <taxon>Fungi</taxon>
        <taxon>Dikarya</taxon>
        <taxon>Ascomycota</taxon>
        <taxon>Pezizomycotina</taxon>
        <taxon>Sordariomycetes</taxon>
        <taxon>Hypocreomycetidae</taxon>
        <taxon>Hypocreales</taxon>
        <taxon>Bionectriaceae</taxon>
        <taxon>Clonostachys</taxon>
    </lineage>
</organism>
<evidence type="ECO:0000313" key="2">
    <source>
        <dbReference type="EMBL" id="KAF9745635.1"/>
    </source>
</evidence>
<dbReference type="EMBL" id="JADCTT010000012">
    <property type="protein sequence ID" value="KAF9745635.1"/>
    <property type="molecule type" value="Genomic_DNA"/>
</dbReference>
<protein>
    <submittedName>
        <fullName evidence="2">Uncharacterized protein</fullName>
    </submittedName>
</protein>
<comment type="caution">
    <text evidence="2">The sequence shown here is derived from an EMBL/GenBank/DDBJ whole genome shotgun (WGS) entry which is preliminary data.</text>
</comment>
<feature type="region of interest" description="Disordered" evidence="1">
    <location>
        <begin position="36"/>
        <end position="62"/>
    </location>
</feature>
<sequence>MPANLSPNLADIAAQAMKRYPRRYNNMGEYLHEERRRVKHHRTRANGVRSVAKGHHGGLDRM</sequence>
<evidence type="ECO:0000256" key="1">
    <source>
        <dbReference type="SAM" id="MobiDB-lite"/>
    </source>
</evidence>